<proteinExistence type="predicted"/>
<gene>
    <name evidence="1" type="ORF">SK128_017680</name>
</gene>
<comment type="caution">
    <text evidence="1">The sequence shown here is derived from an EMBL/GenBank/DDBJ whole genome shotgun (WGS) entry which is preliminary data.</text>
</comment>
<sequence>NEENLQIAKKEAQLAHEDMDKLLTSGDFTHESIGFDVWSLLELVCNIPSEKKNNLYCIQLNILFL</sequence>
<evidence type="ECO:0000313" key="1">
    <source>
        <dbReference type="EMBL" id="KAK7053131.1"/>
    </source>
</evidence>
<accession>A0AAN8ZQD3</accession>
<organism evidence="1 2">
    <name type="scientific">Halocaridina rubra</name>
    <name type="common">Hawaiian red shrimp</name>
    <dbReference type="NCBI Taxonomy" id="373956"/>
    <lineage>
        <taxon>Eukaryota</taxon>
        <taxon>Metazoa</taxon>
        <taxon>Ecdysozoa</taxon>
        <taxon>Arthropoda</taxon>
        <taxon>Crustacea</taxon>
        <taxon>Multicrustacea</taxon>
        <taxon>Malacostraca</taxon>
        <taxon>Eumalacostraca</taxon>
        <taxon>Eucarida</taxon>
        <taxon>Decapoda</taxon>
        <taxon>Pleocyemata</taxon>
        <taxon>Caridea</taxon>
        <taxon>Atyoidea</taxon>
        <taxon>Atyidae</taxon>
        <taxon>Halocaridina</taxon>
    </lineage>
</organism>
<dbReference type="EMBL" id="JAXCGZ010021348">
    <property type="protein sequence ID" value="KAK7053131.1"/>
    <property type="molecule type" value="Genomic_DNA"/>
</dbReference>
<dbReference type="Proteomes" id="UP001381693">
    <property type="component" value="Unassembled WGS sequence"/>
</dbReference>
<reference evidence="1 2" key="1">
    <citation type="submission" date="2023-11" db="EMBL/GenBank/DDBJ databases">
        <title>Halocaridina rubra genome assembly.</title>
        <authorList>
            <person name="Smith C."/>
        </authorList>
    </citation>
    <scope>NUCLEOTIDE SEQUENCE [LARGE SCALE GENOMIC DNA]</scope>
    <source>
        <strain evidence="1">EP-1</strain>
        <tissue evidence="1">Whole</tissue>
    </source>
</reference>
<dbReference type="AlphaFoldDB" id="A0AAN8ZQD3"/>
<evidence type="ECO:0000313" key="2">
    <source>
        <dbReference type="Proteomes" id="UP001381693"/>
    </source>
</evidence>
<name>A0AAN8ZQD3_HALRR</name>
<protein>
    <submittedName>
        <fullName evidence="1">Uncharacterized protein</fullName>
    </submittedName>
</protein>
<feature type="non-terminal residue" evidence="1">
    <location>
        <position position="1"/>
    </location>
</feature>
<feature type="non-terminal residue" evidence="1">
    <location>
        <position position="65"/>
    </location>
</feature>
<keyword evidence="2" id="KW-1185">Reference proteome</keyword>